<evidence type="ECO:0000256" key="2">
    <source>
        <dbReference type="PIRSR" id="PIRSR000390-1"/>
    </source>
</evidence>
<organism evidence="5 6">
    <name type="scientific">Pseudoroseomonas cervicalis ATCC 49957</name>
    <dbReference type="NCBI Taxonomy" id="525371"/>
    <lineage>
        <taxon>Bacteria</taxon>
        <taxon>Pseudomonadati</taxon>
        <taxon>Pseudomonadota</taxon>
        <taxon>Alphaproteobacteria</taxon>
        <taxon>Acetobacterales</taxon>
        <taxon>Roseomonadaceae</taxon>
        <taxon>Roseomonas</taxon>
    </lineage>
</organism>
<dbReference type="HOGENOM" id="CLU_033332_0_2_5"/>
<dbReference type="GO" id="GO:0030170">
    <property type="term" value="F:pyridoxal phosphate binding"/>
    <property type="evidence" value="ECO:0007669"/>
    <property type="project" value="TreeGrafter"/>
</dbReference>
<feature type="active site" description="Proton acceptor" evidence="2">
    <location>
        <position position="239"/>
    </location>
</feature>
<dbReference type="InterPro" id="IPR015424">
    <property type="entry name" value="PyrdxlP-dep_Trfase"/>
</dbReference>
<dbReference type="SUPFAM" id="SSF53383">
    <property type="entry name" value="PLP-dependent transferases"/>
    <property type="match status" value="1"/>
</dbReference>
<reference evidence="5 6" key="1">
    <citation type="submission" date="2010-04" db="EMBL/GenBank/DDBJ databases">
        <authorList>
            <person name="Qin X."/>
            <person name="Bachman B."/>
            <person name="Battles P."/>
            <person name="Bell A."/>
            <person name="Bess C."/>
            <person name="Bickham C."/>
            <person name="Chaboub L."/>
            <person name="Chen D."/>
            <person name="Coyle M."/>
            <person name="Deiros D.R."/>
            <person name="Dinh H."/>
            <person name="Forbes L."/>
            <person name="Fowler G."/>
            <person name="Francisco L."/>
            <person name="Fu Q."/>
            <person name="Gubbala S."/>
            <person name="Hale W."/>
            <person name="Han Y."/>
            <person name="Hemphill L."/>
            <person name="Highlander S.K."/>
            <person name="Hirani K."/>
            <person name="Hogues M."/>
            <person name="Jackson L."/>
            <person name="Jakkamsetti A."/>
            <person name="Javaid M."/>
            <person name="Jiang H."/>
            <person name="Korchina V."/>
            <person name="Kovar C."/>
            <person name="Lara F."/>
            <person name="Lee S."/>
            <person name="Mata R."/>
            <person name="Mathew T."/>
            <person name="Moen C."/>
            <person name="Morales K."/>
            <person name="Munidasa M."/>
            <person name="Nazareth L."/>
            <person name="Ngo R."/>
            <person name="Nguyen L."/>
            <person name="Okwuonu G."/>
            <person name="Ongeri F."/>
            <person name="Patil S."/>
            <person name="Petrosino J."/>
            <person name="Pham C."/>
            <person name="Pham P."/>
            <person name="Pu L.-L."/>
            <person name="Puazo M."/>
            <person name="Raj R."/>
            <person name="Reid J."/>
            <person name="Rouhana J."/>
            <person name="Saada N."/>
            <person name="Shang Y."/>
            <person name="Simmons D."/>
            <person name="Thornton R."/>
            <person name="Warren J."/>
            <person name="Weissenberger G."/>
            <person name="Zhang J."/>
            <person name="Zhang L."/>
            <person name="Zhou C."/>
            <person name="Zhu D."/>
            <person name="Muzny D."/>
            <person name="Worley K."/>
            <person name="Gibbs R."/>
        </authorList>
    </citation>
    <scope>NUCLEOTIDE SEQUENCE [LARGE SCALE GENOMIC DNA]</scope>
    <source>
        <strain evidence="5 6">ATCC 49957</strain>
    </source>
</reference>
<comment type="similarity">
    <text evidence="1 4">Belongs to the DegT/DnrJ/EryC1 family.</text>
</comment>
<dbReference type="PANTHER" id="PTHR30244:SF34">
    <property type="entry name" value="DTDP-4-AMINO-4,6-DIDEOXYGALACTOSE TRANSAMINASE"/>
    <property type="match status" value="1"/>
</dbReference>
<gene>
    <name evidence="5" type="primary">wecE</name>
    <name evidence="5" type="ORF">HMPREF0731_4517</name>
</gene>
<dbReference type="GO" id="GO:0019180">
    <property type="term" value="F:dTDP-4-amino-4,6-dideoxygalactose transaminase activity"/>
    <property type="evidence" value="ECO:0007669"/>
    <property type="project" value="TreeGrafter"/>
</dbReference>
<dbReference type="RefSeq" id="WP_007005854.1">
    <property type="nucleotide sequence ID" value="NZ_GG770800.1"/>
</dbReference>
<dbReference type="CDD" id="cd00616">
    <property type="entry name" value="AHBA_syn"/>
    <property type="match status" value="1"/>
</dbReference>
<dbReference type="InterPro" id="IPR015421">
    <property type="entry name" value="PyrdxlP-dep_Trfase_major"/>
</dbReference>
<sequence length="398" mass="42266">MPATPLPHATPLPAPGWAPATVSPLAAPLASWAAPAALAHTLAPPQASPLASPLADPAPIPFYAPDLEGDEALALQEVLRGGRLAGGGAQTELCHALLARAVPGSLPLLAQSCTAALEMAALLLRLQPGDEVIMPAWTFCSTANAVLLRGAIPVFVDVQEATLNLDPARAAAAITPRSRALLCVHYAGVGCEMERLQALCDAHRLSLVEDAAQAVGASWRGRPLGGFGALGAYSFHASKNITSGEGGALLVNDPALRDQAEMLWEKGTDRLRFARGEVARYTWQEIGSSFLPSELTAALLARQLARVEALTARRLRLWQRYDALLAPLAARWSLRRPDIPPEAAHNAHIYHLRFPRGAQRDQVLARLNAARIGATTHYEPLHTAPAGRRHGRAAGPMR</sequence>
<dbReference type="InterPro" id="IPR015422">
    <property type="entry name" value="PyrdxlP-dep_Trfase_small"/>
</dbReference>
<dbReference type="GO" id="GO:0000271">
    <property type="term" value="P:polysaccharide biosynthetic process"/>
    <property type="evidence" value="ECO:0007669"/>
    <property type="project" value="TreeGrafter"/>
</dbReference>
<dbReference type="PIRSF" id="PIRSF000390">
    <property type="entry name" value="PLP_StrS"/>
    <property type="match status" value="1"/>
</dbReference>
<keyword evidence="5" id="KW-0032">Aminotransferase</keyword>
<evidence type="ECO:0000256" key="1">
    <source>
        <dbReference type="ARBA" id="ARBA00037999"/>
    </source>
</evidence>
<protein>
    <submittedName>
        <fullName evidence="5">dTDP-4-amino-4,6-dideoxy-D-glucose transaminase</fullName>
        <ecNumber evidence="5">2.6.1.-</ecNumber>
    </submittedName>
</protein>
<keyword evidence="6" id="KW-1185">Reference proteome</keyword>
<dbReference type="EMBL" id="ADVL01000853">
    <property type="protein sequence ID" value="EFH09265.1"/>
    <property type="molecule type" value="Genomic_DNA"/>
</dbReference>
<dbReference type="Pfam" id="PF01041">
    <property type="entry name" value="DegT_DnrJ_EryC1"/>
    <property type="match status" value="1"/>
</dbReference>
<feature type="non-terminal residue" evidence="5">
    <location>
        <position position="398"/>
    </location>
</feature>
<dbReference type="Gene3D" id="3.40.640.10">
    <property type="entry name" value="Type I PLP-dependent aspartate aminotransferase-like (Major domain)"/>
    <property type="match status" value="1"/>
</dbReference>
<evidence type="ECO:0000256" key="3">
    <source>
        <dbReference type="PIRSR" id="PIRSR000390-2"/>
    </source>
</evidence>
<dbReference type="Proteomes" id="UP000005324">
    <property type="component" value="Unassembled WGS sequence"/>
</dbReference>
<comment type="caution">
    <text evidence="5">The sequence shown here is derived from an EMBL/GenBank/DDBJ whole genome shotgun (WGS) entry which is preliminary data.</text>
</comment>
<evidence type="ECO:0000313" key="6">
    <source>
        <dbReference type="Proteomes" id="UP000005324"/>
    </source>
</evidence>
<keyword evidence="3 4" id="KW-0663">Pyridoxal phosphate</keyword>
<dbReference type="EC" id="2.6.1.-" evidence="5"/>
<dbReference type="AlphaFoldDB" id="D5RTV5"/>
<accession>D5RTV5</accession>
<name>D5RTV5_9PROT</name>
<dbReference type="InterPro" id="IPR000653">
    <property type="entry name" value="DegT/StrS_aminotransferase"/>
</dbReference>
<dbReference type="PANTHER" id="PTHR30244">
    <property type="entry name" value="TRANSAMINASE"/>
    <property type="match status" value="1"/>
</dbReference>
<feature type="modified residue" description="N6-(pyridoxal phosphate)lysine" evidence="3">
    <location>
        <position position="239"/>
    </location>
</feature>
<keyword evidence="5" id="KW-0808">Transferase</keyword>
<dbReference type="NCBIfam" id="NF008687">
    <property type="entry name" value="PRK11706.1"/>
    <property type="match status" value="1"/>
</dbReference>
<evidence type="ECO:0000313" key="5">
    <source>
        <dbReference type="EMBL" id="EFH09265.1"/>
    </source>
</evidence>
<proteinExistence type="inferred from homology"/>
<dbReference type="Gene3D" id="3.90.1150.10">
    <property type="entry name" value="Aspartate Aminotransferase, domain 1"/>
    <property type="match status" value="1"/>
</dbReference>
<evidence type="ECO:0000256" key="4">
    <source>
        <dbReference type="RuleBase" id="RU004508"/>
    </source>
</evidence>